<evidence type="ECO:0000313" key="2">
    <source>
        <dbReference type="Proteomes" id="UP000024635"/>
    </source>
</evidence>
<protein>
    <submittedName>
        <fullName evidence="1">Uncharacterized protein</fullName>
    </submittedName>
</protein>
<keyword evidence="2" id="KW-1185">Reference proteome</keyword>
<evidence type="ECO:0000313" key="1">
    <source>
        <dbReference type="EMBL" id="EYC06359.1"/>
    </source>
</evidence>
<gene>
    <name evidence="1" type="primary">Acey_s0076.g1019</name>
    <name evidence="1" type="ORF">Y032_0076g1019</name>
</gene>
<accession>A0A016TTI5</accession>
<name>A0A016TTI5_9BILA</name>
<dbReference type="Proteomes" id="UP000024635">
    <property type="component" value="Unassembled WGS sequence"/>
</dbReference>
<dbReference type="EMBL" id="JARK01001412">
    <property type="protein sequence ID" value="EYC06359.1"/>
    <property type="molecule type" value="Genomic_DNA"/>
</dbReference>
<comment type="caution">
    <text evidence="1">The sequence shown here is derived from an EMBL/GenBank/DDBJ whole genome shotgun (WGS) entry which is preliminary data.</text>
</comment>
<proteinExistence type="predicted"/>
<sequence>MELPSTGSFAAHVKIGGIPEGRSCPRDDIMSSGTFIGCMYRFSKCRIQYLSISVAFIFCRRDTNLSYIFVCTNFELGDLET</sequence>
<organism evidence="1 2">
    <name type="scientific">Ancylostoma ceylanicum</name>
    <dbReference type="NCBI Taxonomy" id="53326"/>
    <lineage>
        <taxon>Eukaryota</taxon>
        <taxon>Metazoa</taxon>
        <taxon>Ecdysozoa</taxon>
        <taxon>Nematoda</taxon>
        <taxon>Chromadorea</taxon>
        <taxon>Rhabditida</taxon>
        <taxon>Rhabditina</taxon>
        <taxon>Rhabditomorpha</taxon>
        <taxon>Strongyloidea</taxon>
        <taxon>Ancylostomatidae</taxon>
        <taxon>Ancylostomatinae</taxon>
        <taxon>Ancylostoma</taxon>
    </lineage>
</organism>
<dbReference type="AlphaFoldDB" id="A0A016TTI5"/>
<reference evidence="2" key="1">
    <citation type="journal article" date="2015" name="Nat. Genet.">
        <title>The genome and transcriptome of the zoonotic hookworm Ancylostoma ceylanicum identify infection-specific gene families.</title>
        <authorList>
            <person name="Schwarz E.M."/>
            <person name="Hu Y."/>
            <person name="Antoshechkin I."/>
            <person name="Miller M.M."/>
            <person name="Sternberg P.W."/>
            <person name="Aroian R.V."/>
        </authorList>
    </citation>
    <scope>NUCLEOTIDE SEQUENCE</scope>
    <source>
        <strain evidence="2">HY135</strain>
    </source>
</reference>